<keyword evidence="1" id="KW-0732">Signal</keyword>
<evidence type="ECO:0000256" key="1">
    <source>
        <dbReference type="SAM" id="SignalP"/>
    </source>
</evidence>
<proteinExistence type="predicted"/>
<feature type="signal peptide" evidence="1">
    <location>
        <begin position="1"/>
        <end position="21"/>
    </location>
</feature>
<protein>
    <submittedName>
        <fullName evidence="2">Uncharacterized protein</fullName>
    </submittedName>
</protein>
<sequence length="230" mass="24706">MKILRLITILFFIQDFTGTFSVSVGTPTLTVTPHANSVDVIFLRLYPWDSVTDFNLTIHRGTDNRGDVLCSSSPFTCNVLACKINGDEYCDTLPSCTDVFVEVSTNVDVSSALSKTLCDTTVLPQTTKPITTIDVTTSTIDVTTTTISPGAVSGLGLACFSCLGCPDVDSNTNVETNDAYQSCFTAIYGTSEIVVRGGDAELHDDGDCQIVDGHFTCYCNSDLCNHLNAF</sequence>
<evidence type="ECO:0000313" key="3">
    <source>
        <dbReference type="Proteomes" id="UP001497623"/>
    </source>
</evidence>
<keyword evidence="3" id="KW-1185">Reference proteome</keyword>
<gene>
    <name evidence="2" type="ORF">MNOR_LOCUS24330</name>
</gene>
<organism evidence="2 3">
    <name type="scientific">Meganyctiphanes norvegica</name>
    <name type="common">Northern krill</name>
    <name type="synonym">Thysanopoda norvegica</name>
    <dbReference type="NCBI Taxonomy" id="48144"/>
    <lineage>
        <taxon>Eukaryota</taxon>
        <taxon>Metazoa</taxon>
        <taxon>Ecdysozoa</taxon>
        <taxon>Arthropoda</taxon>
        <taxon>Crustacea</taxon>
        <taxon>Multicrustacea</taxon>
        <taxon>Malacostraca</taxon>
        <taxon>Eumalacostraca</taxon>
        <taxon>Eucarida</taxon>
        <taxon>Euphausiacea</taxon>
        <taxon>Euphausiidae</taxon>
        <taxon>Meganyctiphanes</taxon>
    </lineage>
</organism>
<feature type="chain" id="PRO_5043741137" evidence="1">
    <location>
        <begin position="22"/>
        <end position="230"/>
    </location>
</feature>
<name>A0AAV2RHS9_MEGNR</name>
<comment type="caution">
    <text evidence="2">The sequence shown here is derived from an EMBL/GenBank/DDBJ whole genome shotgun (WGS) entry which is preliminary data.</text>
</comment>
<accession>A0AAV2RHS9</accession>
<dbReference type="Proteomes" id="UP001497623">
    <property type="component" value="Unassembled WGS sequence"/>
</dbReference>
<evidence type="ECO:0000313" key="2">
    <source>
        <dbReference type="EMBL" id="CAL4124194.1"/>
    </source>
</evidence>
<reference evidence="2 3" key="1">
    <citation type="submission" date="2024-05" db="EMBL/GenBank/DDBJ databases">
        <authorList>
            <person name="Wallberg A."/>
        </authorList>
    </citation>
    <scope>NUCLEOTIDE SEQUENCE [LARGE SCALE GENOMIC DNA]</scope>
</reference>
<dbReference type="EMBL" id="CAXKWB010022259">
    <property type="protein sequence ID" value="CAL4124194.1"/>
    <property type="molecule type" value="Genomic_DNA"/>
</dbReference>
<dbReference type="AlphaFoldDB" id="A0AAV2RHS9"/>